<keyword evidence="2" id="KW-1185">Reference proteome</keyword>
<dbReference type="KEGG" id="rmu:RMDY18_18530"/>
<proteinExistence type="predicted"/>
<protein>
    <submittedName>
        <fullName evidence="1">ABC-type proline/glycine betaine transport system, periplasmic component</fullName>
    </submittedName>
</protein>
<dbReference type="AntiFam" id="ANF00095">
    <property type="entry name" value="Shadow ORF (opposite ABC transporters)"/>
</dbReference>
<gene>
    <name evidence="1" type="ordered locus">RMDY18_18530</name>
</gene>
<reference evidence="2" key="1">
    <citation type="submission" date="2009-07" db="EMBL/GenBank/DDBJ databases">
        <title>Complete genome sequence of Rothia mucilaginosa DJ.</title>
        <authorList>
            <person name="Yamane K."/>
            <person name="Nambu T."/>
            <person name="Mashimo C."/>
            <person name="Sugimori C."/>
            <person name="Yamanaka T."/>
            <person name="Leung K."/>
            <person name="Fukushima H."/>
        </authorList>
    </citation>
    <scope>NUCLEOTIDE SEQUENCE [LARGE SCALE GENOMIC DNA]</scope>
    <source>
        <strain evidence="2">DY-18</strain>
    </source>
</reference>
<organism evidence="1 2">
    <name type="scientific">Rothia mucilaginosa (strain DY-18)</name>
    <name type="common">Stomatococcus mucilaginosus</name>
    <dbReference type="NCBI Taxonomy" id="680646"/>
    <lineage>
        <taxon>Bacteria</taxon>
        <taxon>Bacillati</taxon>
        <taxon>Actinomycetota</taxon>
        <taxon>Actinomycetes</taxon>
        <taxon>Micrococcales</taxon>
        <taxon>Micrococcaceae</taxon>
        <taxon>Rothia</taxon>
    </lineage>
</organism>
<evidence type="ECO:0000313" key="1">
    <source>
        <dbReference type="EMBL" id="BAI65685.1"/>
    </source>
</evidence>
<dbReference type="HOGENOM" id="CLU_086665_0_0_11"/>
<dbReference type="Proteomes" id="UP000001883">
    <property type="component" value="Chromosome"/>
</dbReference>
<sequence>MLCTVRLNRVLGAVVHGQELTDTLIIRSKETGRLTVIAQGTVLQEHDTIRDLLRKRHIVRHDDQGAALLRQLHEHANHLRLQLGIQRTRRLIKEQVGGFQRQGAGNRHTLLLTTREGVRVGIHLVGKTHLRQQLAGTLLRLLSTQSAVQGRGERHVLQRRIVWEQVELLEHHRRAGANITHLRVGELLTVIHLRVINGERAGLRGFQQVQAAQQSGLTATGRAQNHRGLTVGDVQADVLEHLRLTEALRQGINAKHCCSSRNGCCTSPAPTARRSAE</sequence>
<dbReference type="AntiFam" id="ANF00142">
    <property type="entry name" value="Shadow ORF (opposite yadG)"/>
</dbReference>
<accession>D2NPW7</accession>
<name>D2NPW7_ROTMD</name>
<reference evidence="1 2" key="3">
    <citation type="journal article" date="2010" name="Sequencing">
        <title>Complete Genome Sequence of Rothia mucilaginosa DY-18: A Clinical Isolate with Dense Meshwork-Like Structures from a Persistent Apical Periodontitis Lesion.</title>
        <authorList>
            <person name="Yamane K."/>
            <person name="Nambu T."/>
            <person name="Yamanaka T."/>
            <person name="Mashimo C."/>
            <person name="Sugimori C."/>
            <person name="Leung K.-P."/>
            <person name="Fukushima H."/>
        </authorList>
    </citation>
    <scope>NUCLEOTIDE SEQUENCE [LARGE SCALE GENOMIC DNA]</scope>
    <source>
        <strain evidence="1 2">DY-18</strain>
    </source>
</reference>
<dbReference type="AlphaFoldDB" id="D2NPW7"/>
<evidence type="ECO:0000313" key="2">
    <source>
        <dbReference type="Proteomes" id="UP000001883"/>
    </source>
</evidence>
<dbReference type="EMBL" id="AP011540">
    <property type="protein sequence ID" value="BAI65685.1"/>
    <property type="molecule type" value="Genomic_DNA"/>
</dbReference>
<reference evidence="1 2" key="2">
    <citation type="journal article" date="2010" name="J Osaka Dent Univ">
        <title>Isolation and identification of Rothia mucilaginosa from persistent apical periodontitis lesions.</title>
        <authorList>
            <person name="Yamane K."/>
            <person name="Yoshida M."/>
            <person name="Fujihira T."/>
            <person name="Baba T."/>
            <person name="Tsuji N."/>
            <person name="Hayashi H."/>
            <person name="Sugimori C."/>
            <person name="Yamanaka T."/>
            <person name="Mashimo C."/>
            <person name="Nambu T."/>
            <person name="Kawai H."/>
            <person name="Fukushima H."/>
        </authorList>
    </citation>
    <scope>NUCLEOTIDE SEQUENCE [LARGE SCALE GENOMIC DNA]</scope>
    <source>
        <strain evidence="1 2">DY-18</strain>
    </source>
</reference>